<evidence type="ECO:0000313" key="6">
    <source>
        <dbReference type="Proteomes" id="UP001485043"/>
    </source>
</evidence>
<feature type="transmembrane region" description="Helical" evidence="4">
    <location>
        <begin position="662"/>
        <end position="682"/>
    </location>
</feature>
<dbReference type="SUPFAM" id="SSF48371">
    <property type="entry name" value="ARM repeat"/>
    <property type="match status" value="1"/>
</dbReference>
<dbReference type="InterPro" id="IPR011989">
    <property type="entry name" value="ARM-like"/>
</dbReference>
<keyword evidence="6" id="KW-1185">Reference proteome</keyword>
<dbReference type="EMBL" id="JALJOV010001200">
    <property type="protein sequence ID" value="KAK9852316.1"/>
    <property type="molecule type" value="Genomic_DNA"/>
</dbReference>
<evidence type="ECO:0000256" key="1">
    <source>
        <dbReference type="ARBA" id="ARBA00004430"/>
    </source>
</evidence>
<dbReference type="Gene3D" id="1.25.10.10">
    <property type="entry name" value="Leucine-rich Repeat Variant"/>
    <property type="match status" value="1"/>
</dbReference>
<dbReference type="GO" id="GO:0005930">
    <property type="term" value="C:axoneme"/>
    <property type="evidence" value="ECO:0007669"/>
    <property type="project" value="UniProtKB-SubCell"/>
</dbReference>
<name>A0AAW1SPR8_9CHLO</name>
<keyword evidence="4" id="KW-0472">Membrane</keyword>
<dbReference type="PROSITE" id="PS50005">
    <property type="entry name" value="TPR"/>
    <property type="match status" value="1"/>
</dbReference>
<dbReference type="Proteomes" id="UP001485043">
    <property type="component" value="Unassembled WGS sequence"/>
</dbReference>
<sequence>MQPSWSLQIHQGLDTRADLLRLTLAAESQPGPLLPVAVSVGSGDSNGRCYKLCEDAPGCFIATVGHGQPLHCLLVGPEPTRSTQSSWPSSMWPVRRGMFVPHMAPCPPGLTKQQASARSVGQALDARPSAALLVHRANIYCRIGQSARALADLERAQMIEPDDVTLWRASAAIKLGRLPHRKDRKWQPSNRVPAGVRAHTGLLRTAVIDANTRLGGQPASSYEPAQTAIVESMLPAIIARLDVADTGMQATAAILLRRLASNQSPALYEAAVHLKLLAKLDSAIMDVQREAADALSCMMTIHLGTKDDITTAAGIPPLIKLLGSRDSTVQSQAQCSRGNVEAATTQLGTTTSETFFDASSERKLSATSQPLDAASRGTGQEGISQRHSTDVNICYDLLSPRLQRIYSAADALDILESSKVDRVPQVEGILVPAGCKLTPQMLLFLPDLRLLLHATFDRPEFGPSQALRATNMGHVRLQNLSLIESIGPDFPSQIELPALRVLKLVNIRDRLPDGLSGFRSLQALFIHSQSIPALPETLGDLTRLRTLDCTGCICLTHLPTSLGALSSLDVLCLDACAALVELPQTLSRLTSLKLLSLGACAALRCLPNALGSMQGLTALELGAVGISSSGSSDTEDPSLASSQALSPSQAEFFSEHAYLKHIHAWVLGTSFIVLLPVAIIIARGYKNWHPVWYWWLEQCGPVRTSGCAESGTWGTGG</sequence>
<dbReference type="Gene3D" id="3.80.10.10">
    <property type="entry name" value="Ribonuclease Inhibitor"/>
    <property type="match status" value="1"/>
</dbReference>
<dbReference type="SUPFAM" id="SSF52047">
    <property type="entry name" value="RNI-like"/>
    <property type="match status" value="1"/>
</dbReference>
<proteinExistence type="predicted"/>
<protein>
    <submittedName>
        <fullName evidence="5">Uncharacterized protein</fullName>
    </submittedName>
</protein>
<gene>
    <name evidence="5" type="ORF">WJX84_005099</name>
</gene>
<comment type="caution">
    <text evidence="5">The sequence shown here is derived from an EMBL/GenBank/DDBJ whole genome shotgun (WGS) entry which is preliminary data.</text>
</comment>
<reference evidence="5 6" key="1">
    <citation type="journal article" date="2024" name="Nat. Commun.">
        <title>Phylogenomics reveals the evolutionary origins of lichenization in chlorophyte algae.</title>
        <authorList>
            <person name="Puginier C."/>
            <person name="Libourel C."/>
            <person name="Otte J."/>
            <person name="Skaloud P."/>
            <person name="Haon M."/>
            <person name="Grisel S."/>
            <person name="Petersen M."/>
            <person name="Berrin J.G."/>
            <person name="Delaux P.M."/>
            <person name="Dal Grande F."/>
            <person name="Keller J."/>
        </authorList>
    </citation>
    <scope>NUCLEOTIDE SEQUENCE [LARGE SCALE GENOMIC DNA]</scope>
    <source>
        <strain evidence="5 6">SAG 2523</strain>
    </source>
</reference>
<keyword evidence="4" id="KW-1133">Transmembrane helix</keyword>
<dbReference type="PANTHER" id="PTHR47186">
    <property type="entry name" value="LEUCINE-RICH REPEAT-CONTAINING PROTEIN 57"/>
    <property type="match status" value="1"/>
</dbReference>
<dbReference type="PANTHER" id="PTHR47186:SF61">
    <property type="entry name" value="LEUCINE-RICH REPEAT-CONTAINING PROTEIN 57-RELATED"/>
    <property type="match status" value="1"/>
</dbReference>
<dbReference type="InterPro" id="IPR019734">
    <property type="entry name" value="TPR_rpt"/>
</dbReference>
<dbReference type="AlphaFoldDB" id="A0AAW1SPR8"/>
<organism evidence="5 6">
    <name type="scientific">Apatococcus fuscideae</name>
    <dbReference type="NCBI Taxonomy" id="2026836"/>
    <lineage>
        <taxon>Eukaryota</taxon>
        <taxon>Viridiplantae</taxon>
        <taxon>Chlorophyta</taxon>
        <taxon>core chlorophytes</taxon>
        <taxon>Trebouxiophyceae</taxon>
        <taxon>Chlorellales</taxon>
        <taxon>Chlorellaceae</taxon>
        <taxon>Apatococcus</taxon>
    </lineage>
</organism>
<evidence type="ECO:0000256" key="4">
    <source>
        <dbReference type="SAM" id="Phobius"/>
    </source>
</evidence>
<evidence type="ECO:0000313" key="5">
    <source>
        <dbReference type="EMBL" id="KAK9852316.1"/>
    </source>
</evidence>
<dbReference type="InterPro" id="IPR032675">
    <property type="entry name" value="LRR_dom_sf"/>
</dbReference>
<evidence type="ECO:0000256" key="2">
    <source>
        <dbReference type="PROSITE-ProRule" id="PRU00339"/>
    </source>
</evidence>
<feature type="region of interest" description="Disordered" evidence="3">
    <location>
        <begin position="358"/>
        <end position="383"/>
    </location>
</feature>
<evidence type="ECO:0000256" key="3">
    <source>
        <dbReference type="SAM" id="MobiDB-lite"/>
    </source>
</evidence>
<dbReference type="InterPro" id="IPR016024">
    <property type="entry name" value="ARM-type_fold"/>
</dbReference>
<feature type="repeat" description="TPR" evidence="2">
    <location>
        <begin position="130"/>
        <end position="163"/>
    </location>
</feature>
<accession>A0AAW1SPR8</accession>
<keyword evidence="4" id="KW-0812">Transmembrane</keyword>
<keyword evidence="2" id="KW-0802">TPR repeat</keyword>
<comment type="subcellular location">
    <subcellularLocation>
        <location evidence="1">Cytoplasm</location>
        <location evidence="1">Cytoskeleton</location>
        <location evidence="1">Cilium axoneme</location>
    </subcellularLocation>
</comment>